<protein>
    <submittedName>
        <fullName evidence="1">Uncharacterized protein</fullName>
    </submittedName>
</protein>
<dbReference type="EMBL" id="CP066026">
    <property type="protein sequence ID" value="QQB88236.1"/>
    <property type="molecule type" value="Genomic_DNA"/>
</dbReference>
<dbReference type="Proteomes" id="UP000596117">
    <property type="component" value="Chromosome"/>
</dbReference>
<dbReference type="EMBL" id="CP035093">
    <property type="protein sequence ID" value="QAT14388.1"/>
    <property type="molecule type" value="Genomic_DNA"/>
</dbReference>
<reference evidence="2 4" key="2">
    <citation type="submission" date="2020-12" db="EMBL/GenBank/DDBJ databases">
        <title>FDA dAtabase for Regulatory Grade micrObial Sequences (FDA-ARGOS): Supporting development and validation of Infectious Disease Dx tests.</title>
        <authorList>
            <person name="Kerrigan L."/>
            <person name="Long C."/>
            <person name="Tallon L."/>
            <person name="Sadzewicz L."/>
            <person name="Zhao X."/>
            <person name="Boylan J."/>
            <person name="Ott S."/>
            <person name="Bowen H."/>
            <person name="Vavikolanu K."/>
            <person name="Mehta A."/>
            <person name="Aluvathingal J."/>
            <person name="Nadendla S."/>
            <person name="Yan Y."/>
            <person name="Sichtig H."/>
        </authorList>
    </citation>
    <scope>NUCLEOTIDE SEQUENCE [LARGE SCALE GENOMIC DNA]</scope>
    <source>
        <strain evidence="2 4">FDAARGOS_1026</strain>
    </source>
</reference>
<dbReference type="RefSeq" id="WP_128719717.1">
    <property type="nucleotide sequence ID" value="NZ_BJNC01000012.1"/>
</dbReference>
<accession>A0A410NWX0</accession>
<dbReference type="KEGG" id="bdm:EQG53_08440"/>
<evidence type="ECO:0000313" key="2">
    <source>
        <dbReference type="EMBL" id="QQB88236.1"/>
    </source>
</evidence>
<evidence type="ECO:0000313" key="4">
    <source>
        <dbReference type="Proteomes" id="UP000596117"/>
    </source>
</evidence>
<proteinExistence type="predicted"/>
<gene>
    <name evidence="1" type="ORF">EQG53_08440</name>
    <name evidence="2" type="ORF">I6H83_13995</name>
</gene>
<dbReference type="AlphaFoldDB" id="A0A410NWX0"/>
<organism evidence="1 3">
    <name type="scientific">Brevundimonas diminuta</name>
    <name type="common">Pseudomonas diminuta</name>
    <dbReference type="NCBI Taxonomy" id="293"/>
    <lineage>
        <taxon>Bacteria</taxon>
        <taxon>Pseudomonadati</taxon>
        <taxon>Pseudomonadota</taxon>
        <taxon>Alphaproteobacteria</taxon>
        <taxon>Caulobacterales</taxon>
        <taxon>Caulobacteraceae</taxon>
        <taxon>Brevundimonas</taxon>
    </lineage>
</organism>
<sequence length="106" mass="11862">MIQLHPSSLGIHHAIEDDDGEEVRTELRQLIDRQTSFRWKARANSKWHDSLALLLALDQAQTTESPEAYAVGAFKLGLRKLATRAIASAAQWTYLHSPKTLNLGTL</sequence>
<dbReference type="Proteomes" id="UP000287388">
    <property type="component" value="Chromosome"/>
</dbReference>
<evidence type="ECO:0000313" key="1">
    <source>
        <dbReference type="EMBL" id="QAT14388.1"/>
    </source>
</evidence>
<name>A0A410NWX0_BREDI</name>
<keyword evidence="4" id="KW-1185">Reference proteome</keyword>
<reference evidence="1 3" key="1">
    <citation type="submission" date="2019-01" db="EMBL/GenBank/DDBJ databases">
        <title>Brevundimonas diminuta Genome sequencing and assembly.</title>
        <authorList>
            <person name="Chen H."/>
        </authorList>
    </citation>
    <scope>NUCLEOTIDE SEQUENCE [LARGE SCALE GENOMIC DNA]</scope>
    <source>
        <strain evidence="1">ATCC</strain>
        <strain evidence="3">ATCC(B) 19146</strain>
    </source>
</reference>
<evidence type="ECO:0000313" key="3">
    <source>
        <dbReference type="Proteomes" id="UP000287388"/>
    </source>
</evidence>